<comment type="subunit">
    <text evidence="4">Monomer. Interacts with the flagellar basal bodies.</text>
</comment>
<feature type="domain" description="PilZ" evidence="5">
    <location>
        <begin position="138"/>
        <end position="251"/>
    </location>
</feature>
<dbReference type="GO" id="GO:0071945">
    <property type="term" value="P:regulation of bacterial-type flagellum-dependent cell motility by regulation of motor speed"/>
    <property type="evidence" value="ECO:0007669"/>
    <property type="project" value="UniProtKB-UniRule"/>
</dbReference>
<comment type="function">
    <text evidence="4">Acts as a flagellar brake, regulating swimming and swarming in a bis-(3'-5') cyclic diguanylic acid (c-di-GMP)-dependent manner. Binds 1 c-di-GMP dimer per subunit. Increasing levels of c-di-GMP lead to decreased motility.</text>
</comment>
<dbReference type="EMBL" id="LXKA01000176">
    <property type="protein sequence ID" value="OAJ62360.1"/>
    <property type="molecule type" value="Genomic_DNA"/>
</dbReference>
<dbReference type="Pfam" id="PF07317">
    <property type="entry name" value="PilZN"/>
    <property type="match status" value="1"/>
</dbReference>
<dbReference type="InterPro" id="IPR009926">
    <property type="entry name" value="T3SS_YcgR_PilZN"/>
</dbReference>
<dbReference type="GO" id="GO:0009425">
    <property type="term" value="C:bacterial-type flagellum basal body"/>
    <property type="evidence" value="ECO:0007669"/>
    <property type="project" value="UniProtKB-SubCell"/>
</dbReference>
<dbReference type="Proteomes" id="UP000077961">
    <property type="component" value="Unassembled WGS sequence"/>
</dbReference>
<dbReference type="InterPro" id="IPR009875">
    <property type="entry name" value="PilZ_domain"/>
</dbReference>
<keyword evidence="3 4" id="KW-0975">Bacterial flagellum</keyword>
<evidence type="ECO:0000313" key="7">
    <source>
        <dbReference type="EMBL" id="OAJ62360.1"/>
    </source>
</evidence>
<feature type="domain" description="Type III secretion system flagellar brake protein YcgR PilZN" evidence="6">
    <location>
        <begin position="32"/>
        <end position="135"/>
    </location>
</feature>
<organism evidence="7 10">
    <name type="scientific">Paraburkholderia ginsengiterrae</name>
    <dbReference type="NCBI Taxonomy" id="1462993"/>
    <lineage>
        <taxon>Bacteria</taxon>
        <taxon>Pseudomonadati</taxon>
        <taxon>Pseudomonadota</taxon>
        <taxon>Betaproteobacteria</taxon>
        <taxon>Burkholderiales</taxon>
        <taxon>Burkholderiaceae</taxon>
        <taxon>Paraburkholderia</taxon>
    </lineage>
</organism>
<dbReference type="HAMAP" id="MF_01457">
    <property type="entry name" value="YcgR"/>
    <property type="match status" value="1"/>
</dbReference>
<dbReference type="Pfam" id="PF07238">
    <property type="entry name" value="PilZ"/>
    <property type="match status" value="1"/>
</dbReference>
<comment type="similarity">
    <text evidence="4">Belongs to the YcgR family.</text>
</comment>
<dbReference type="Gene3D" id="2.30.110.10">
    <property type="entry name" value="Electron Transport, Fmn-binding Protein, Chain A"/>
    <property type="match status" value="1"/>
</dbReference>
<dbReference type="EMBL" id="LXJZ01000030">
    <property type="protein sequence ID" value="OAJ63030.1"/>
    <property type="molecule type" value="Genomic_DNA"/>
</dbReference>
<keyword evidence="7" id="KW-0969">Cilium</keyword>
<dbReference type="GO" id="GO:0071973">
    <property type="term" value="P:bacterial-type flagellum-dependent cell motility"/>
    <property type="evidence" value="ECO:0007669"/>
    <property type="project" value="UniProtKB-UniRule"/>
</dbReference>
<comment type="subcellular location">
    <subcellularLocation>
        <location evidence="4">Bacterial flagellum basal body</location>
    </subcellularLocation>
</comment>
<proteinExistence type="inferred from homology"/>
<dbReference type="AlphaFoldDB" id="A0A1A9N9Q2"/>
<sequence length="264" mass="29213">MDRTMIADLLPDTAFADIADAAELPHDADANFVQRHPLQIAVCLRKLVAGQDFVTVEFNGRQIVTQVLDVDSRNARFVFDASSMADGNYALPAARQLIFRSLPGGIRTEFMTLNANPIAFEGQPAFEAPFPALLYYVQRREFFRVQTPVLDPYVASGPYADGGSFRLELQDLSLGGIALKTADERFASLESGTVLRDVVLQLGSFGTLRLDLEIVAPRRLSMPNGERRFVVGCKFVATPGPAERTLQRVVTQLETKRQALIPRR</sequence>
<keyword evidence="7" id="KW-0966">Cell projection</keyword>
<dbReference type="Gene3D" id="2.40.10.220">
    <property type="entry name" value="predicted glycosyltransferase like domains"/>
    <property type="match status" value="1"/>
</dbReference>
<name>A0A1A9N9Q2_9BURK</name>
<evidence type="ECO:0000256" key="4">
    <source>
        <dbReference type="HAMAP-Rule" id="MF_01457"/>
    </source>
</evidence>
<dbReference type="STRING" id="1462993.A6V36_19495"/>
<accession>A0A1A9N9Q2</accession>
<keyword evidence="2 4" id="KW-0547">Nucleotide-binding</keyword>
<evidence type="ECO:0000313" key="10">
    <source>
        <dbReference type="Proteomes" id="UP000078116"/>
    </source>
</evidence>
<dbReference type="InterPro" id="IPR023787">
    <property type="entry name" value="T3SS_YcgR"/>
</dbReference>
<dbReference type="Proteomes" id="UP000078116">
    <property type="component" value="Unassembled WGS sequence"/>
</dbReference>
<evidence type="ECO:0000256" key="1">
    <source>
        <dbReference type="ARBA" id="ARBA00022636"/>
    </source>
</evidence>
<dbReference type="InterPro" id="IPR012349">
    <property type="entry name" value="Split_barrel_FMN-bd"/>
</dbReference>
<comment type="caution">
    <text evidence="7">The sequence shown here is derived from an EMBL/GenBank/DDBJ whole genome shotgun (WGS) entry which is preliminary data.</text>
</comment>
<dbReference type="GO" id="GO:0035438">
    <property type="term" value="F:cyclic-di-GMP binding"/>
    <property type="evidence" value="ECO:0007669"/>
    <property type="project" value="UniProtKB-UniRule"/>
</dbReference>
<reference evidence="9 10" key="1">
    <citation type="submission" date="2016-04" db="EMBL/GenBank/DDBJ databases">
        <title>Reclassification of Paraburkholderia panaciterrae (Farh et al. 2015) Dobritsa &amp; Samadpour 2016 as a later homotypic synonym of Paraburkholderia ginsengiterrae (Farh et al. 2015) Dobritsa &amp; Samadpour 2016.</title>
        <authorList>
            <person name="Dobritsa A.P."/>
            <person name="Kutumbaka K."/>
            <person name="Samadpour M."/>
        </authorList>
    </citation>
    <scope>NUCLEOTIDE SEQUENCE [LARGE SCALE GENOMIC DNA]</scope>
    <source>
        <strain evidence="7 10">DCY85</strain>
        <strain evidence="8 9">DCY85-1</strain>
    </source>
</reference>
<evidence type="ECO:0000259" key="6">
    <source>
        <dbReference type="Pfam" id="PF07317"/>
    </source>
</evidence>
<protein>
    <recommendedName>
        <fullName evidence="4">Flagellar brake protein YcgR</fullName>
    </recommendedName>
    <alternativeName>
        <fullName evidence="4">Cyclic di-GMP binding protein YcgR</fullName>
    </alternativeName>
</protein>
<evidence type="ECO:0000313" key="9">
    <source>
        <dbReference type="Proteomes" id="UP000077961"/>
    </source>
</evidence>
<evidence type="ECO:0000256" key="2">
    <source>
        <dbReference type="ARBA" id="ARBA00022741"/>
    </source>
</evidence>
<evidence type="ECO:0000256" key="3">
    <source>
        <dbReference type="ARBA" id="ARBA00023143"/>
    </source>
</evidence>
<keyword evidence="1 4" id="KW-0973">c-di-GMP</keyword>
<gene>
    <name evidence="4" type="primary">ycgR</name>
    <name evidence="8" type="ORF">A6V36_19495</name>
    <name evidence="7" type="ORF">A6V37_23340</name>
</gene>
<evidence type="ECO:0000313" key="8">
    <source>
        <dbReference type="EMBL" id="OAJ63030.1"/>
    </source>
</evidence>
<keyword evidence="9" id="KW-1185">Reference proteome</keyword>
<evidence type="ECO:0000259" key="5">
    <source>
        <dbReference type="Pfam" id="PF07238"/>
    </source>
</evidence>
<keyword evidence="7" id="KW-0282">Flagellum</keyword>